<keyword evidence="3" id="KW-1185">Reference proteome</keyword>
<dbReference type="Proteomes" id="UP000241964">
    <property type="component" value="Unassembled WGS sequence"/>
</dbReference>
<sequence length="153" mass="18002">MPDHYYRIPLRLDLITNRGEGQLETSNARELMCSLEESIWNHIYLILTTAYREVRFDTTFGSAIWEYDLIAGSDVNEIRWEGEIKDLVEDSIRHYEQRLESIQVKVKLHLSAQKDAHKRLSITITGKIRSMERQTFTFERDIIIAPFIAESLK</sequence>
<dbReference type="OrthoDB" id="1161413at2"/>
<gene>
    <name evidence="2" type="ORF">CLV60_108286</name>
</gene>
<evidence type="ECO:0000313" key="3">
    <source>
        <dbReference type="Proteomes" id="UP000241964"/>
    </source>
</evidence>
<organism evidence="2 3">
    <name type="scientific">Dyadobacter jiangsuensis</name>
    <dbReference type="NCBI Taxonomy" id="1591085"/>
    <lineage>
        <taxon>Bacteria</taxon>
        <taxon>Pseudomonadati</taxon>
        <taxon>Bacteroidota</taxon>
        <taxon>Cytophagia</taxon>
        <taxon>Cytophagales</taxon>
        <taxon>Spirosomataceae</taxon>
        <taxon>Dyadobacter</taxon>
    </lineage>
</organism>
<dbReference type="SUPFAM" id="SSF160719">
    <property type="entry name" value="gpW/gp25-like"/>
    <property type="match status" value="1"/>
</dbReference>
<proteinExistence type="predicted"/>
<reference evidence="2 3" key="1">
    <citation type="submission" date="2018-03" db="EMBL/GenBank/DDBJ databases">
        <title>Genomic Encyclopedia of Archaeal and Bacterial Type Strains, Phase II (KMG-II): from individual species to whole genera.</title>
        <authorList>
            <person name="Goeker M."/>
        </authorList>
    </citation>
    <scope>NUCLEOTIDE SEQUENCE [LARGE SCALE GENOMIC DNA]</scope>
    <source>
        <strain evidence="2 3">DSM 29057</strain>
    </source>
</reference>
<dbReference type="EMBL" id="PYAS01000008">
    <property type="protein sequence ID" value="PSL27428.1"/>
    <property type="molecule type" value="Genomic_DNA"/>
</dbReference>
<dbReference type="Pfam" id="PF04965">
    <property type="entry name" value="GPW_gp25"/>
    <property type="match status" value="1"/>
</dbReference>
<feature type="domain" description="IraD/Gp25-like" evidence="1">
    <location>
        <begin position="34"/>
        <end position="130"/>
    </location>
</feature>
<dbReference type="Gene3D" id="3.10.450.40">
    <property type="match status" value="1"/>
</dbReference>
<name>A0A2P8G0C7_9BACT</name>
<accession>A0A2P8G0C7</accession>
<protein>
    <submittedName>
        <fullName evidence="2">Gene 25-like lysozyme</fullName>
    </submittedName>
</protein>
<dbReference type="InterPro" id="IPR007048">
    <property type="entry name" value="IraD/Gp25-like"/>
</dbReference>
<dbReference type="AlphaFoldDB" id="A0A2P8G0C7"/>
<dbReference type="RefSeq" id="WP_106596820.1">
    <property type="nucleotide sequence ID" value="NZ_PYAS01000008.1"/>
</dbReference>
<evidence type="ECO:0000259" key="1">
    <source>
        <dbReference type="Pfam" id="PF04965"/>
    </source>
</evidence>
<evidence type="ECO:0000313" key="2">
    <source>
        <dbReference type="EMBL" id="PSL27428.1"/>
    </source>
</evidence>
<comment type="caution">
    <text evidence="2">The sequence shown here is derived from an EMBL/GenBank/DDBJ whole genome shotgun (WGS) entry which is preliminary data.</text>
</comment>